<proteinExistence type="predicted"/>
<name>A0ACD5YFN0_AVESA</name>
<sequence length="1337" mass="147211">MVGAPPPATPQAAAATRSLSEGGTSRRARSPSRGRSRARRGNGGEMVIREIVREGGGGGGSATYPTLTRTNYQEWTILMRIALQGAGLWEAVDTGDATERAERQALGAILRSVPPEMVPALAVKDDAKVAWDTLKAMRVGDNRVREARRQKLRRDFEALSFKSSESVEDFALRLSNLLAELQLLGDSTTELDVVRKMLCVVPQGSSSGYKGGPKPKPAGGGSGEKKKGGDNAPAGGSNAAPRRNGNCRYCGKAGHWAKECRKAQRDREKKKQESANLIQQEDEQQGGLLMAIVDEIVAPQAVFLNEEKVIPVPSPDGVWFFDTGASSHMTGERHMFSTLDETVHGTVKFGDGSLVDIRGRGTVVFRSQGGEQRVLANVFYIPSLKSNIISPGQLDEGGCAIGIKSGVMTILDPGNRMLARVKRTGSRLYTGVLTIDAPACLLTQGSDVSWRWHARMGHLHFRALCAMASKQMAHGMPSIDHVDQYCDGCAPEKQHRAPFPHATAFRAEHGLDLVHTDLCGPITPASPSGNRYFLLVVDDHSRYMWLELLKTKDEAFQRFRKVQAMAEAEGKCRLRAFRSDRGGEFNSIEFREYCEDRGIKHYTTAPYSPQQNGVVERRNQTIVEMARCLLKSMGVPSYFWAEAVKTAVYILNRAPTRSLDGVTPYEAWHGRKPNVQHLRTFGCTMHVKKLGPGITKLSDRSTPMIFVGYEEGSKCYRAYDPATKKVQVTRDVLFDESRPWSWDMPNAHARHTGQCSDMDSARAAPTTFTVVYTAEDGSEELDTGGAAALTPTPSPVTPTQTPPPTPLAEPHTPDAARPVRWATPPTHDDACDADSSPIRYRRLSCILDETEGEAERDPFERCLLSAEEPRDVVEALGDAAWKKAMDEEMASILDNDTWVHCPLPSGHKAIGLRWVYKVKRDANGNVVKHKARLVAKGYAQRQGVDFEEVFAPVARMETVRLLLALAAHSSWEVHHMDVKSAFLNGDLCEEVYVAQPPGYIIAGKEQQVLKLQKALYGLRQAPRAWYAKLDDTLGKLGFTRSPLEHAVYRRGDSTSFLLVGVYVDDLIITGTNPAAIEEFKLQMKKLFRMSDLGLLSYYLGIEVSQTEEGITLCQRSYAAKILEMAGLSSCNSCSTPMECRLKLVKDDGETAFDTTLYRSIIGSLRYLVNSRPDIAHAVGIVSSDSDHAGDTGDRKSTSGQAFFLGDNIVTWTSQKQKIVAISSCEAEYLAAAAATCQGVWLSRLLGEMQGQRAEKFRLLVDNMSAIALAKNPVHHDRSKHIDVKFHFIREAMEAGEVEIIHVGTQEQLADLLTKALGRVRFIELRQKLGVLKISKPS</sequence>
<organism evidence="1 2">
    <name type="scientific">Avena sativa</name>
    <name type="common">Oat</name>
    <dbReference type="NCBI Taxonomy" id="4498"/>
    <lineage>
        <taxon>Eukaryota</taxon>
        <taxon>Viridiplantae</taxon>
        <taxon>Streptophyta</taxon>
        <taxon>Embryophyta</taxon>
        <taxon>Tracheophyta</taxon>
        <taxon>Spermatophyta</taxon>
        <taxon>Magnoliopsida</taxon>
        <taxon>Liliopsida</taxon>
        <taxon>Poales</taxon>
        <taxon>Poaceae</taxon>
        <taxon>BOP clade</taxon>
        <taxon>Pooideae</taxon>
        <taxon>Poodae</taxon>
        <taxon>Poeae</taxon>
        <taxon>Poeae Chloroplast Group 1 (Aveneae type)</taxon>
        <taxon>Aveninae</taxon>
        <taxon>Avena</taxon>
    </lineage>
</organism>
<dbReference type="Proteomes" id="UP001732700">
    <property type="component" value="Chromosome 5D"/>
</dbReference>
<accession>A0ACD5YFN0</accession>
<evidence type="ECO:0000313" key="2">
    <source>
        <dbReference type="Proteomes" id="UP001732700"/>
    </source>
</evidence>
<reference evidence="1" key="2">
    <citation type="submission" date="2025-09" db="UniProtKB">
        <authorList>
            <consortium name="EnsemblPlants"/>
        </authorList>
    </citation>
    <scope>IDENTIFICATION</scope>
</reference>
<protein>
    <submittedName>
        <fullName evidence="1">Uncharacterized protein</fullName>
    </submittedName>
</protein>
<dbReference type="EnsemblPlants" id="AVESA.00010b.r2.5DG0964670.1">
    <property type="protein sequence ID" value="AVESA.00010b.r2.5DG0964670.1.CDS"/>
    <property type="gene ID" value="AVESA.00010b.r2.5DG0964670"/>
</dbReference>
<evidence type="ECO:0000313" key="1">
    <source>
        <dbReference type="EnsemblPlants" id="AVESA.00010b.r2.5DG0964670.1.CDS"/>
    </source>
</evidence>
<keyword evidence="2" id="KW-1185">Reference proteome</keyword>
<reference evidence="1" key="1">
    <citation type="submission" date="2021-05" db="EMBL/GenBank/DDBJ databases">
        <authorList>
            <person name="Scholz U."/>
            <person name="Mascher M."/>
            <person name="Fiebig A."/>
        </authorList>
    </citation>
    <scope>NUCLEOTIDE SEQUENCE [LARGE SCALE GENOMIC DNA]</scope>
</reference>